<dbReference type="AlphaFoldDB" id="A0A3Q2DNU8"/>
<dbReference type="Ensembl" id="ENSCVAT00000012327.1">
    <property type="protein sequence ID" value="ENSCVAP00000021233.1"/>
    <property type="gene ID" value="ENSCVAG00000000099.1"/>
</dbReference>
<organism evidence="4 5">
    <name type="scientific">Cyprinodon variegatus</name>
    <name type="common">Sheepshead minnow</name>
    <dbReference type="NCBI Taxonomy" id="28743"/>
    <lineage>
        <taxon>Eukaryota</taxon>
        <taxon>Metazoa</taxon>
        <taxon>Chordata</taxon>
        <taxon>Craniata</taxon>
        <taxon>Vertebrata</taxon>
        <taxon>Euteleostomi</taxon>
        <taxon>Actinopterygii</taxon>
        <taxon>Neopterygii</taxon>
        <taxon>Teleostei</taxon>
        <taxon>Neoteleostei</taxon>
        <taxon>Acanthomorphata</taxon>
        <taxon>Ovalentaria</taxon>
        <taxon>Atherinomorphae</taxon>
        <taxon>Cyprinodontiformes</taxon>
        <taxon>Cyprinodontidae</taxon>
        <taxon>Cyprinodon</taxon>
    </lineage>
</organism>
<dbReference type="SMART" id="SM00612">
    <property type="entry name" value="Kelch"/>
    <property type="match status" value="4"/>
</dbReference>
<dbReference type="Gene3D" id="2.120.10.80">
    <property type="entry name" value="Kelch-type beta propeller"/>
    <property type="match status" value="1"/>
</dbReference>
<keyword evidence="5" id="KW-1185">Reference proteome</keyword>
<dbReference type="SUPFAM" id="SSF117281">
    <property type="entry name" value="Kelch motif"/>
    <property type="match status" value="1"/>
</dbReference>
<reference evidence="4" key="1">
    <citation type="submission" date="2025-08" db="UniProtKB">
        <authorList>
            <consortium name="Ensembl"/>
        </authorList>
    </citation>
    <scope>IDENTIFICATION</scope>
</reference>
<sequence>MWGGNPPPFPPEASSMASNKKELRCISRSEDLCGAWMRPYVCDALFFLQGALCDVTLVVQERRFAAHRLVLAAGSEFFRLMFTTNMMESVSPEVELKGVDPEIIELLIDYIYTAEIKINVRNVQSLLHVASQYQIQPVQAMCEEFLMEKVNVTNCMGIWALAHAFYCEGLRAKAETFLLKYFTESSTLVDFLQLPVNCLSKILSNDKLSVPEEQIYEAALRWLKHDLPNRRQHLAEVLSCIRFPLMSTDFLFETVPKEPLIGDSPWCLSMVIGEDHKDPVETCRPRMKKRKHISLFGYLKPDPCRFFNPKDSKWTAIHCSLEKRWNAAAVYLDDEVFILGGSTCQGLVRRVDCYNIAFQRMYSRTDLPMARNKLAACVSQGKIYISGGMVVSEYSSRLFESFDIKTNSWQVETELLTARCCHGSVEVNGLIYVCGGGLMRDRFWITNTCQVYDPSSRQWTEVRPMSVPRKNHGLVAVGNHIYAIGGKDHEGPLKSVEKYDVVNDFWLPCQPMPCPLMVKCAAVDDVIYVLAGKGNEKLRRVLKYNTRTDKLVSVLF</sequence>
<dbReference type="InterPro" id="IPR000210">
    <property type="entry name" value="BTB/POZ_dom"/>
</dbReference>
<dbReference type="PANTHER" id="PTHR45632:SF5">
    <property type="entry name" value="KELCH-LIKE PROTEIN 22"/>
    <property type="match status" value="1"/>
</dbReference>
<dbReference type="Pfam" id="PF00651">
    <property type="entry name" value="BTB"/>
    <property type="match status" value="1"/>
</dbReference>
<reference evidence="4" key="2">
    <citation type="submission" date="2025-09" db="UniProtKB">
        <authorList>
            <consortium name="Ensembl"/>
        </authorList>
    </citation>
    <scope>IDENTIFICATION</scope>
</reference>
<dbReference type="InterPro" id="IPR011333">
    <property type="entry name" value="SKP1/BTB/POZ_sf"/>
</dbReference>
<dbReference type="PROSITE" id="PS50097">
    <property type="entry name" value="BTB"/>
    <property type="match status" value="1"/>
</dbReference>
<dbReference type="PIRSF" id="PIRSF037037">
    <property type="entry name" value="Kelch-like_protein_gigaxonin"/>
    <property type="match status" value="1"/>
</dbReference>
<dbReference type="InterPro" id="IPR006652">
    <property type="entry name" value="Kelch_1"/>
</dbReference>
<evidence type="ECO:0000256" key="2">
    <source>
        <dbReference type="ARBA" id="ARBA00022737"/>
    </source>
</evidence>
<evidence type="ECO:0000259" key="3">
    <source>
        <dbReference type="PROSITE" id="PS50097"/>
    </source>
</evidence>
<dbReference type="Gene3D" id="3.30.710.10">
    <property type="entry name" value="Potassium Channel Kv1.1, Chain A"/>
    <property type="match status" value="1"/>
</dbReference>
<dbReference type="Pfam" id="PF07707">
    <property type="entry name" value="BACK"/>
    <property type="match status" value="1"/>
</dbReference>
<dbReference type="FunFam" id="1.25.40.420:FF:000001">
    <property type="entry name" value="Kelch-like family member 12"/>
    <property type="match status" value="1"/>
</dbReference>
<dbReference type="InterPro" id="IPR017096">
    <property type="entry name" value="BTB-kelch_protein"/>
</dbReference>
<protein>
    <submittedName>
        <fullName evidence="4">Kelch-like family member 7</fullName>
    </submittedName>
</protein>
<dbReference type="GeneTree" id="ENSGT00940000155602"/>
<dbReference type="Pfam" id="PF24681">
    <property type="entry name" value="Kelch_KLHDC2_KLHL20_DRC7"/>
    <property type="match status" value="1"/>
</dbReference>
<dbReference type="SUPFAM" id="SSF54695">
    <property type="entry name" value="POZ domain"/>
    <property type="match status" value="1"/>
</dbReference>
<keyword evidence="1" id="KW-0880">Kelch repeat</keyword>
<feature type="domain" description="BTB" evidence="3">
    <location>
        <begin position="53"/>
        <end position="120"/>
    </location>
</feature>
<dbReference type="Gene3D" id="1.25.40.420">
    <property type="match status" value="1"/>
</dbReference>
<dbReference type="InterPro" id="IPR015915">
    <property type="entry name" value="Kelch-typ_b-propeller"/>
</dbReference>
<evidence type="ECO:0000313" key="5">
    <source>
        <dbReference type="Proteomes" id="UP000265020"/>
    </source>
</evidence>
<evidence type="ECO:0000313" key="4">
    <source>
        <dbReference type="Ensembl" id="ENSCVAP00000021233.1"/>
    </source>
</evidence>
<dbReference type="STRING" id="28743.ENSCVAP00000021233"/>
<dbReference type="PANTHER" id="PTHR45632">
    <property type="entry name" value="LD33804P"/>
    <property type="match status" value="1"/>
</dbReference>
<accession>A0A3Q2DNU8</accession>
<dbReference type="SMART" id="SM00225">
    <property type="entry name" value="BTB"/>
    <property type="match status" value="1"/>
</dbReference>
<evidence type="ECO:0000256" key="1">
    <source>
        <dbReference type="ARBA" id="ARBA00022441"/>
    </source>
</evidence>
<keyword evidence="2" id="KW-0677">Repeat</keyword>
<proteinExistence type="predicted"/>
<name>A0A3Q2DNU8_CYPVA</name>
<dbReference type="SMART" id="SM00875">
    <property type="entry name" value="BACK"/>
    <property type="match status" value="1"/>
</dbReference>
<dbReference type="Proteomes" id="UP000265020">
    <property type="component" value="Unassembled WGS sequence"/>
</dbReference>
<dbReference type="InterPro" id="IPR011705">
    <property type="entry name" value="BACK"/>
</dbReference>
<dbReference type="Pfam" id="PF01344">
    <property type="entry name" value="Kelch_1"/>
    <property type="match status" value="1"/>
</dbReference>